<name>A0A5J4PPD0_9ZZZZ</name>
<evidence type="ECO:0000313" key="1">
    <source>
        <dbReference type="EMBL" id="KAA6311446.1"/>
    </source>
</evidence>
<protein>
    <submittedName>
        <fullName evidence="1">Uncharacterized protein</fullName>
    </submittedName>
</protein>
<sequence>MILSNEINNESYSMILKSVPYRYNSLTVENLSKEKVELLIKNDKLRLTEKNYITLKGNFLKLHILLIEKNHGELSEKLKDLSFDNNDIYDLLESTTLSIKEKNIIIDSYDDNSIIEEVKILELLRNLVLRNDSFNVGENILMAILTKTNDTNMKIELFNIKHQILDNSNITIFLDSLPDLYSNIAKNGNRPLIPNNAVNESFVRNLKYKGYISKYVFEEKGIRVSTFKHRS</sequence>
<organism evidence="1">
    <name type="scientific">termite gut metagenome</name>
    <dbReference type="NCBI Taxonomy" id="433724"/>
    <lineage>
        <taxon>unclassified sequences</taxon>
        <taxon>metagenomes</taxon>
        <taxon>organismal metagenomes</taxon>
    </lineage>
</organism>
<comment type="caution">
    <text evidence="1">The sequence shown here is derived from an EMBL/GenBank/DDBJ whole genome shotgun (WGS) entry which is preliminary data.</text>
</comment>
<proteinExistence type="predicted"/>
<dbReference type="AlphaFoldDB" id="A0A5J4PPD0"/>
<gene>
    <name evidence="1" type="ORF">EZS27_037426</name>
</gene>
<reference evidence="1" key="1">
    <citation type="submission" date="2019-03" db="EMBL/GenBank/DDBJ databases">
        <title>Single cell metagenomics reveals metabolic interactions within the superorganism composed of flagellate Streblomastix strix and complex community of Bacteroidetes bacteria on its surface.</title>
        <authorList>
            <person name="Treitli S.C."/>
            <person name="Kolisko M."/>
            <person name="Husnik F."/>
            <person name="Keeling P."/>
            <person name="Hampl V."/>
        </authorList>
    </citation>
    <scope>NUCLEOTIDE SEQUENCE</scope>
    <source>
        <strain evidence="1">STM</strain>
    </source>
</reference>
<accession>A0A5J4PPD0</accession>
<dbReference type="EMBL" id="SNRY01006936">
    <property type="protein sequence ID" value="KAA6311446.1"/>
    <property type="molecule type" value="Genomic_DNA"/>
</dbReference>